<organism evidence="2">
    <name type="scientific">Pithovirus LCPAC201</name>
    <dbReference type="NCBI Taxonomy" id="2506591"/>
    <lineage>
        <taxon>Viruses</taxon>
        <taxon>Pithoviruses</taxon>
    </lineage>
</organism>
<sequence length="71" mass="8311">MGGNGRGVMYYTGAFWVVAIIVVLIILFFAWGCTDWNGKSCPQHFKLEKNENWKDDDDRIDKKSFNQEYED</sequence>
<keyword evidence="1" id="KW-1133">Transmembrane helix</keyword>
<gene>
    <name evidence="2" type="ORF">LCPAC201_00070</name>
</gene>
<keyword evidence="1" id="KW-0812">Transmembrane</keyword>
<dbReference type="EMBL" id="MK500498">
    <property type="protein sequence ID" value="QBK90706.1"/>
    <property type="molecule type" value="Genomic_DNA"/>
</dbReference>
<name>A0A481Z524_9VIRU</name>
<evidence type="ECO:0000313" key="2">
    <source>
        <dbReference type="EMBL" id="QBK90706.1"/>
    </source>
</evidence>
<evidence type="ECO:0000256" key="1">
    <source>
        <dbReference type="SAM" id="Phobius"/>
    </source>
</evidence>
<evidence type="ECO:0008006" key="3">
    <source>
        <dbReference type="Google" id="ProtNLM"/>
    </source>
</evidence>
<protein>
    <recommendedName>
        <fullName evidence="3">Transmembrane protein</fullName>
    </recommendedName>
</protein>
<reference evidence="2" key="1">
    <citation type="journal article" date="2019" name="MBio">
        <title>Virus Genomes from Deep Sea Sediments Expand the Ocean Megavirome and Support Independent Origins of Viral Gigantism.</title>
        <authorList>
            <person name="Backstrom D."/>
            <person name="Yutin N."/>
            <person name="Jorgensen S.L."/>
            <person name="Dharamshi J."/>
            <person name="Homa F."/>
            <person name="Zaremba-Niedwiedzka K."/>
            <person name="Spang A."/>
            <person name="Wolf Y.I."/>
            <person name="Koonin E.V."/>
            <person name="Ettema T.J."/>
        </authorList>
    </citation>
    <scope>NUCLEOTIDE SEQUENCE</scope>
</reference>
<feature type="transmembrane region" description="Helical" evidence="1">
    <location>
        <begin position="7"/>
        <end position="31"/>
    </location>
</feature>
<keyword evidence="1" id="KW-0472">Membrane</keyword>
<accession>A0A481Z524</accession>
<proteinExistence type="predicted"/>